<keyword evidence="2" id="KW-0996">Nickel insertion</keyword>
<dbReference type="Proteomes" id="UP000277671">
    <property type="component" value="Unassembled WGS sequence"/>
</dbReference>
<comment type="similarity">
    <text evidence="2">Belongs to the UreD family.</text>
</comment>
<dbReference type="InterPro" id="IPR002669">
    <property type="entry name" value="UreD"/>
</dbReference>
<evidence type="ECO:0000256" key="1">
    <source>
        <dbReference type="ARBA" id="ARBA00023186"/>
    </source>
</evidence>
<dbReference type="GO" id="GO:0005737">
    <property type="term" value="C:cytoplasm"/>
    <property type="evidence" value="ECO:0007669"/>
    <property type="project" value="UniProtKB-SubCell"/>
</dbReference>
<gene>
    <name evidence="2" type="primary">ureD</name>
    <name evidence="3" type="ORF">BDK92_6038</name>
</gene>
<accession>A0A495JRM4</accession>
<keyword evidence="4" id="KW-1185">Reference proteome</keyword>
<reference evidence="3 4" key="1">
    <citation type="submission" date="2018-10" db="EMBL/GenBank/DDBJ databases">
        <title>Sequencing the genomes of 1000 actinobacteria strains.</title>
        <authorList>
            <person name="Klenk H.-P."/>
        </authorList>
    </citation>
    <scope>NUCLEOTIDE SEQUENCE [LARGE SCALE GENOMIC DNA]</scope>
    <source>
        <strain evidence="3 4">DSM 45175</strain>
    </source>
</reference>
<keyword evidence="2" id="KW-0963">Cytoplasm</keyword>
<sequence>MRSTARIVAVADGARGTRLAELHGEAPLLLRRTRAVPTDDGEVQVHLVGGAAGPLGGDRLRIELTVGAGALLCVRSVAASLVLPGAGGERSRLEVTARVEAGGRLRWLPEPLIGAARCDHLSRSVLELADGAALVWRDELVCGRHGEPVGDVRIDTTLRYGGRTLLRNELAVGPRAPGWSGPAGLGAARVTGSLLLVDPTWAVTGPPGPAPLGPYAARLPLAGGPAVLLSATGADLATVRDALDGSRVGASLSSGREGK</sequence>
<dbReference type="AlphaFoldDB" id="A0A495JRM4"/>
<dbReference type="HAMAP" id="MF_01384">
    <property type="entry name" value="UreD"/>
    <property type="match status" value="1"/>
</dbReference>
<comment type="subunit">
    <text evidence="2">UreD, UreF and UreG form a complex that acts as a GTP-hydrolysis-dependent molecular chaperone, activating the urease apoprotein by helping to assemble the nickel containing metallocenter of UreC. The UreE protein probably delivers the nickel.</text>
</comment>
<organism evidence="3 4">
    <name type="scientific">Micromonospora pisi</name>
    <dbReference type="NCBI Taxonomy" id="589240"/>
    <lineage>
        <taxon>Bacteria</taxon>
        <taxon>Bacillati</taxon>
        <taxon>Actinomycetota</taxon>
        <taxon>Actinomycetes</taxon>
        <taxon>Micromonosporales</taxon>
        <taxon>Micromonosporaceae</taxon>
        <taxon>Micromonospora</taxon>
    </lineage>
</organism>
<protein>
    <recommendedName>
        <fullName evidence="2">Urease accessory protein UreD</fullName>
    </recommendedName>
</protein>
<proteinExistence type="inferred from homology"/>
<dbReference type="Pfam" id="PF01774">
    <property type="entry name" value="UreD"/>
    <property type="match status" value="1"/>
</dbReference>
<dbReference type="OrthoDB" id="8677206at2"/>
<dbReference type="EMBL" id="RBKT01000001">
    <property type="protein sequence ID" value="RKR91636.1"/>
    <property type="molecule type" value="Genomic_DNA"/>
</dbReference>
<evidence type="ECO:0000313" key="4">
    <source>
        <dbReference type="Proteomes" id="UP000277671"/>
    </source>
</evidence>
<evidence type="ECO:0000256" key="2">
    <source>
        <dbReference type="HAMAP-Rule" id="MF_01384"/>
    </source>
</evidence>
<name>A0A495JRM4_9ACTN</name>
<comment type="caution">
    <text evidence="3">The sequence shown here is derived from an EMBL/GenBank/DDBJ whole genome shotgun (WGS) entry which is preliminary data.</text>
</comment>
<keyword evidence="1 2" id="KW-0143">Chaperone</keyword>
<comment type="subcellular location">
    <subcellularLocation>
        <location evidence="2">Cytoplasm</location>
    </subcellularLocation>
</comment>
<comment type="function">
    <text evidence="2">Required for maturation of urease via the functional incorporation of the urease nickel metallocenter.</text>
</comment>
<evidence type="ECO:0000313" key="3">
    <source>
        <dbReference type="EMBL" id="RKR91636.1"/>
    </source>
</evidence>
<dbReference type="GO" id="GO:0016151">
    <property type="term" value="F:nickel cation binding"/>
    <property type="evidence" value="ECO:0007669"/>
    <property type="project" value="UniProtKB-UniRule"/>
</dbReference>